<dbReference type="InParanoid" id="A0A2K1JH99"/>
<evidence type="ECO:0000313" key="1">
    <source>
        <dbReference type="EMBL" id="PNR40899.1"/>
    </source>
</evidence>
<dbReference type="Gramene" id="Pp3c14_10220V3.3">
    <property type="protein sequence ID" value="Pp3c14_10220V3.3"/>
    <property type="gene ID" value="Pp3c14_10220"/>
</dbReference>
<accession>A0A2K1JH99</accession>
<evidence type="ECO:0000313" key="2">
    <source>
        <dbReference type="EnsemblPlants" id="Pp3c14_10220V3.1"/>
    </source>
</evidence>
<dbReference type="Gramene" id="Pp3c14_10220V3.1">
    <property type="protein sequence ID" value="Pp3c14_10220V3.1"/>
    <property type="gene ID" value="Pp3c14_10220"/>
</dbReference>
<organism evidence="1">
    <name type="scientific">Physcomitrium patens</name>
    <name type="common">Spreading-leaved earth moss</name>
    <name type="synonym">Physcomitrella patens</name>
    <dbReference type="NCBI Taxonomy" id="3218"/>
    <lineage>
        <taxon>Eukaryota</taxon>
        <taxon>Viridiplantae</taxon>
        <taxon>Streptophyta</taxon>
        <taxon>Embryophyta</taxon>
        <taxon>Bryophyta</taxon>
        <taxon>Bryophytina</taxon>
        <taxon>Bryopsida</taxon>
        <taxon>Funariidae</taxon>
        <taxon>Funariales</taxon>
        <taxon>Funariaceae</taxon>
        <taxon>Physcomitrium</taxon>
    </lineage>
</organism>
<protein>
    <submittedName>
        <fullName evidence="1 2">Uncharacterized protein</fullName>
    </submittedName>
</protein>
<sequence length="90" mass="10159">MVSPSPNPNLREAPLLDIAIASTALSEAASFARSSSFDAWHEVFMRLFFLSFESWKSCAETMMALTSTFHPRARTTCDCLRFLLRVLPWA</sequence>
<proteinExistence type="predicted"/>
<dbReference type="EMBL" id="ABEU02000014">
    <property type="protein sequence ID" value="PNR40899.1"/>
    <property type="molecule type" value="Genomic_DNA"/>
</dbReference>
<name>A0A2K1JH99_PHYPA</name>
<gene>
    <name evidence="1" type="ORF">PHYPA_018302</name>
</gene>
<reference evidence="2" key="3">
    <citation type="submission" date="2020-12" db="UniProtKB">
        <authorList>
            <consortium name="EnsemblPlants"/>
        </authorList>
    </citation>
    <scope>IDENTIFICATION</scope>
</reference>
<evidence type="ECO:0000313" key="3">
    <source>
        <dbReference type="Proteomes" id="UP000006727"/>
    </source>
</evidence>
<dbReference type="EnsemblPlants" id="Pp3c14_10220V3.1">
    <property type="protein sequence ID" value="Pp3c14_10220V3.1"/>
    <property type="gene ID" value="Pp3c14_10220"/>
</dbReference>
<keyword evidence="3" id="KW-1185">Reference proteome</keyword>
<dbReference type="Proteomes" id="UP000006727">
    <property type="component" value="Chromosome 14"/>
</dbReference>
<reference evidence="1 3" key="2">
    <citation type="journal article" date="2018" name="Plant J.">
        <title>The Physcomitrella patens chromosome-scale assembly reveals moss genome structure and evolution.</title>
        <authorList>
            <person name="Lang D."/>
            <person name="Ullrich K.K."/>
            <person name="Murat F."/>
            <person name="Fuchs J."/>
            <person name="Jenkins J."/>
            <person name="Haas F.B."/>
            <person name="Piednoel M."/>
            <person name="Gundlach H."/>
            <person name="Van Bel M."/>
            <person name="Meyberg R."/>
            <person name="Vives C."/>
            <person name="Morata J."/>
            <person name="Symeonidi A."/>
            <person name="Hiss M."/>
            <person name="Muchero W."/>
            <person name="Kamisugi Y."/>
            <person name="Saleh O."/>
            <person name="Blanc G."/>
            <person name="Decker E.L."/>
            <person name="van Gessel N."/>
            <person name="Grimwood J."/>
            <person name="Hayes R.D."/>
            <person name="Graham S.W."/>
            <person name="Gunter L.E."/>
            <person name="McDaniel S.F."/>
            <person name="Hoernstein S.N.W."/>
            <person name="Larsson A."/>
            <person name="Li F.W."/>
            <person name="Perroud P.F."/>
            <person name="Phillips J."/>
            <person name="Ranjan P."/>
            <person name="Rokshar D.S."/>
            <person name="Rothfels C.J."/>
            <person name="Schneider L."/>
            <person name="Shu S."/>
            <person name="Stevenson D.W."/>
            <person name="Thummler F."/>
            <person name="Tillich M."/>
            <person name="Villarreal Aguilar J.C."/>
            <person name="Widiez T."/>
            <person name="Wong G.K."/>
            <person name="Wymore A."/>
            <person name="Zhang Y."/>
            <person name="Zimmer A.D."/>
            <person name="Quatrano R.S."/>
            <person name="Mayer K.F.X."/>
            <person name="Goodstein D."/>
            <person name="Casacuberta J.M."/>
            <person name="Vandepoele K."/>
            <person name="Reski R."/>
            <person name="Cuming A.C."/>
            <person name="Tuskan G.A."/>
            <person name="Maumus F."/>
            <person name="Salse J."/>
            <person name="Schmutz J."/>
            <person name="Rensing S.A."/>
        </authorList>
    </citation>
    <scope>NUCLEOTIDE SEQUENCE [LARGE SCALE GENOMIC DNA]</scope>
    <source>
        <strain evidence="2 3">cv. Gransden 2004</strain>
    </source>
</reference>
<dbReference type="EnsemblPlants" id="Pp3c14_10220V3.3">
    <property type="protein sequence ID" value="Pp3c14_10220V3.3"/>
    <property type="gene ID" value="Pp3c14_10220"/>
</dbReference>
<dbReference type="AlphaFoldDB" id="A0A2K1JH99"/>
<reference evidence="1 3" key="1">
    <citation type="journal article" date="2008" name="Science">
        <title>The Physcomitrella genome reveals evolutionary insights into the conquest of land by plants.</title>
        <authorList>
            <person name="Rensing S."/>
            <person name="Lang D."/>
            <person name="Zimmer A."/>
            <person name="Terry A."/>
            <person name="Salamov A."/>
            <person name="Shapiro H."/>
            <person name="Nishiyama T."/>
            <person name="Perroud P.-F."/>
            <person name="Lindquist E."/>
            <person name="Kamisugi Y."/>
            <person name="Tanahashi T."/>
            <person name="Sakakibara K."/>
            <person name="Fujita T."/>
            <person name="Oishi K."/>
            <person name="Shin-I T."/>
            <person name="Kuroki Y."/>
            <person name="Toyoda A."/>
            <person name="Suzuki Y."/>
            <person name="Hashimoto A."/>
            <person name="Yamaguchi K."/>
            <person name="Sugano A."/>
            <person name="Kohara Y."/>
            <person name="Fujiyama A."/>
            <person name="Anterola A."/>
            <person name="Aoki S."/>
            <person name="Ashton N."/>
            <person name="Barbazuk W.B."/>
            <person name="Barker E."/>
            <person name="Bennetzen J."/>
            <person name="Bezanilla M."/>
            <person name="Blankenship R."/>
            <person name="Cho S.H."/>
            <person name="Dutcher S."/>
            <person name="Estelle M."/>
            <person name="Fawcett J.A."/>
            <person name="Gundlach H."/>
            <person name="Hanada K."/>
            <person name="Heyl A."/>
            <person name="Hicks K.A."/>
            <person name="Hugh J."/>
            <person name="Lohr M."/>
            <person name="Mayer K."/>
            <person name="Melkozernov A."/>
            <person name="Murata T."/>
            <person name="Nelson D."/>
            <person name="Pils B."/>
            <person name="Prigge M."/>
            <person name="Reiss B."/>
            <person name="Renner T."/>
            <person name="Rombauts S."/>
            <person name="Rushton P."/>
            <person name="Sanderfoot A."/>
            <person name="Schween G."/>
            <person name="Shiu S.-H."/>
            <person name="Stueber K."/>
            <person name="Theodoulou F.L."/>
            <person name="Tu H."/>
            <person name="Van de Peer Y."/>
            <person name="Verrier P.J."/>
            <person name="Waters E."/>
            <person name="Wood A."/>
            <person name="Yang L."/>
            <person name="Cove D."/>
            <person name="Cuming A."/>
            <person name="Hasebe M."/>
            <person name="Lucas S."/>
            <person name="Mishler D.B."/>
            <person name="Reski R."/>
            <person name="Grigoriev I."/>
            <person name="Quatrano R.S."/>
            <person name="Boore J.L."/>
        </authorList>
    </citation>
    <scope>NUCLEOTIDE SEQUENCE [LARGE SCALE GENOMIC DNA]</scope>
    <source>
        <strain evidence="2 3">cv. Gransden 2004</strain>
    </source>
</reference>